<name>Q7UNR9_RHOBA</name>
<feature type="region of interest" description="Disordered" evidence="1">
    <location>
        <begin position="75"/>
        <end position="108"/>
    </location>
</feature>
<dbReference type="AlphaFoldDB" id="Q7UNR9"/>
<evidence type="ECO:0000256" key="1">
    <source>
        <dbReference type="SAM" id="MobiDB-lite"/>
    </source>
</evidence>
<feature type="compositionally biased region" description="Low complexity" evidence="1">
    <location>
        <begin position="31"/>
        <end position="40"/>
    </location>
</feature>
<evidence type="ECO:0000313" key="3">
    <source>
        <dbReference type="Proteomes" id="UP000001025"/>
    </source>
</evidence>
<sequence>MIECPLGGCRQSKLAEQQCPGPAHQFGPGTGPSVSGSGNSRWTSVRSTGHRHRRVARRSIRRGFLVYANHVTGNSFSCRSRQHPPISKPCQSLRSGQTDRSSGQIARN</sequence>
<dbReference type="KEGG" id="rba:RB7414"/>
<proteinExistence type="predicted"/>
<dbReference type="EMBL" id="BX294146">
    <property type="protein sequence ID" value="CAD75349.1"/>
    <property type="molecule type" value="Genomic_DNA"/>
</dbReference>
<dbReference type="EnsemblBacteria" id="CAD75349">
    <property type="protein sequence ID" value="CAD75349"/>
    <property type="gene ID" value="RB7414"/>
</dbReference>
<protein>
    <submittedName>
        <fullName evidence="2">Uncharacterized protein</fullName>
    </submittedName>
</protein>
<reference evidence="2 3" key="1">
    <citation type="journal article" date="2003" name="Proc. Natl. Acad. Sci. U.S.A.">
        <title>Complete genome sequence of the marine planctomycete Pirellula sp. strain 1.</title>
        <authorList>
            <person name="Gloeckner F.O."/>
            <person name="Kube M."/>
            <person name="Bauer M."/>
            <person name="Teeling H."/>
            <person name="Lombardot T."/>
            <person name="Ludwig W."/>
            <person name="Gade D."/>
            <person name="Beck A."/>
            <person name="Borzym K."/>
            <person name="Heitmann K."/>
            <person name="Rabus R."/>
            <person name="Schlesner H."/>
            <person name="Amann R."/>
            <person name="Reinhardt R."/>
        </authorList>
    </citation>
    <scope>NUCLEOTIDE SEQUENCE [LARGE SCALE GENOMIC DNA]</scope>
    <source>
        <strain evidence="3">DSM 10527 / NCIMB 13988 / SH1</strain>
    </source>
</reference>
<dbReference type="InParanoid" id="Q7UNR9"/>
<gene>
    <name evidence="2" type="ordered locus">RB7414</name>
</gene>
<dbReference type="Proteomes" id="UP000001025">
    <property type="component" value="Chromosome"/>
</dbReference>
<feature type="compositionally biased region" description="Polar residues" evidence="1">
    <location>
        <begin position="89"/>
        <end position="108"/>
    </location>
</feature>
<dbReference type="HOGENOM" id="CLU_2194877_0_0_0"/>
<evidence type="ECO:0000313" key="2">
    <source>
        <dbReference type="EMBL" id="CAD75349.1"/>
    </source>
</evidence>
<accession>Q7UNR9</accession>
<organism evidence="2 3">
    <name type="scientific">Rhodopirellula baltica (strain DSM 10527 / NCIMB 13988 / SH1)</name>
    <dbReference type="NCBI Taxonomy" id="243090"/>
    <lineage>
        <taxon>Bacteria</taxon>
        <taxon>Pseudomonadati</taxon>
        <taxon>Planctomycetota</taxon>
        <taxon>Planctomycetia</taxon>
        <taxon>Pirellulales</taxon>
        <taxon>Pirellulaceae</taxon>
        <taxon>Rhodopirellula</taxon>
    </lineage>
</organism>
<dbReference type="STRING" id="243090.RB7414"/>
<keyword evidence="3" id="KW-1185">Reference proteome</keyword>
<feature type="region of interest" description="Disordered" evidence="1">
    <location>
        <begin position="18"/>
        <end position="55"/>
    </location>
</feature>